<proteinExistence type="predicted"/>
<evidence type="ECO:0000313" key="1">
    <source>
        <dbReference type="EMBL" id="SPP66014.1"/>
    </source>
</evidence>
<dbReference type="EMBL" id="OUNR01000018">
    <property type="protein sequence ID" value="SPP66014.1"/>
    <property type="molecule type" value="Genomic_DNA"/>
</dbReference>
<sequence>MHFSCTAIFEAAQLRESSIASNQDPTDFLRPQPFAFSQVVTPQSRKIHAESEGIRLHSLQDTCH</sequence>
<dbReference type="InParanoid" id="A0A330L8H3"/>
<evidence type="ECO:0000313" key="2">
    <source>
        <dbReference type="Proteomes" id="UP000248168"/>
    </source>
</evidence>
<dbReference type="Proteomes" id="UP000248168">
    <property type="component" value="Unassembled WGS sequence"/>
</dbReference>
<gene>
    <name evidence="1" type="ORF">NITLEN_50054</name>
</gene>
<dbReference type="AlphaFoldDB" id="A0A330L8H3"/>
<reference evidence="2" key="1">
    <citation type="submission" date="2018-04" db="EMBL/GenBank/DDBJ databases">
        <authorList>
            <person name="Lucker S."/>
            <person name="Sakoula D."/>
        </authorList>
    </citation>
    <scope>NUCLEOTIDE SEQUENCE [LARGE SCALE GENOMIC DNA]</scope>
</reference>
<keyword evidence="2" id="KW-1185">Reference proteome</keyword>
<protein>
    <submittedName>
        <fullName evidence="1">Uncharacterized protein</fullName>
    </submittedName>
</protein>
<organism evidence="1 2">
    <name type="scientific">Nitrospira lenta</name>
    <dbReference type="NCBI Taxonomy" id="1436998"/>
    <lineage>
        <taxon>Bacteria</taxon>
        <taxon>Pseudomonadati</taxon>
        <taxon>Nitrospirota</taxon>
        <taxon>Nitrospiria</taxon>
        <taxon>Nitrospirales</taxon>
        <taxon>Nitrospiraceae</taxon>
        <taxon>Nitrospira</taxon>
    </lineage>
</organism>
<accession>A0A330L8H3</accession>
<name>A0A330L8H3_9BACT</name>